<name>A0ABX3V6A1_9MYCO</name>
<evidence type="ECO:0000256" key="2">
    <source>
        <dbReference type="SAM" id="Phobius"/>
    </source>
</evidence>
<feature type="transmembrane region" description="Helical" evidence="2">
    <location>
        <begin position="417"/>
        <end position="440"/>
    </location>
</feature>
<keyword evidence="2" id="KW-0472">Membrane</keyword>
<dbReference type="RefSeq" id="WP_085141193.1">
    <property type="nucleotide sequence ID" value="NZ_LQOP01000017.1"/>
</dbReference>
<evidence type="ECO:0000256" key="1">
    <source>
        <dbReference type="SAM" id="MobiDB-lite"/>
    </source>
</evidence>
<dbReference type="EMBL" id="LQOP01000017">
    <property type="protein sequence ID" value="ORV25827.1"/>
    <property type="molecule type" value="Genomic_DNA"/>
</dbReference>
<keyword evidence="2" id="KW-0812">Transmembrane</keyword>
<evidence type="ECO:0000259" key="4">
    <source>
        <dbReference type="Pfam" id="PF20990"/>
    </source>
</evidence>
<dbReference type="Proteomes" id="UP000193811">
    <property type="component" value="Unassembled WGS sequence"/>
</dbReference>
<evidence type="ECO:0000259" key="3">
    <source>
        <dbReference type="Pfam" id="PF09972"/>
    </source>
</evidence>
<sequence length="599" mass="63716">MRRVWSWLFALALIAFGLLWPLVFTGGSASGPGPADPVVITDYRGDFTVDANGRMSAVETITGDFPGGRHGIFRYWDVANQNNSRLRQVPEITSITMDGSPIPYELLWETGKRFRVAKIGDPAATLNWGSHVFEIRYAIDGVLDPGAVGAHREFAATTGNPDARSAFYWNVVAPAWNNTIERADISVTLPAGVTGAGCSVGFGVGRACTGLRTDGNTVRLVATGLEPHTPVTLCAGVDMATPPQTALPWPYTWDRILGRSLSTLGWIALLTVGMGLLAYFWSRTTVEPAPGFPVQYAPPEGLGPVQTEYIRTETVPKNGLSATLFHLAERGLVELRQISDKHWKIKGLAKPADWAGVDPVGIDVGAALKVMSPGAEFSAKNTATSGKKLSKAKADMALAVRKWAFDGGFMVKRRKELWVRVANVVAFFAALAGFFLWFGITLWGLPFAAFFLCSLRGWHGGVGTRRTSAGRDLWSRAEGFHRLLSTDSAEARFDFAARKDLYLAYIPFAVAGGTAALWAKKYQDSMGVPAPQPDWYDSSSSSSDTRHDLTGGSAGADFDSFESALSSSIGAYTASQSSSSSSGGGSSSSGGGGGGGGGG</sequence>
<dbReference type="GeneID" id="44297301"/>
<dbReference type="InterPro" id="IPR018702">
    <property type="entry name" value="DUF2207"/>
</dbReference>
<keyword evidence="2" id="KW-1133">Transmembrane helix</keyword>
<evidence type="ECO:0000313" key="5">
    <source>
        <dbReference type="EMBL" id="ORV25827.1"/>
    </source>
</evidence>
<feature type="domain" description="Predicted membrane protein YciQ-like C-terminal" evidence="4">
    <location>
        <begin position="295"/>
        <end position="521"/>
    </location>
</feature>
<evidence type="ECO:0000313" key="6">
    <source>
        <dbReference type="Proteomes" id="UP000193811"/>
    </source>
</evidence>
<evidence type="ECO:0008006" key="7">
    <source>
        <dbReference type="Google" id="ProtNLM"/>
    </source>
</evidence>
<feature type="transmembrane region" description="Helical" evidence="2">
    <location>
        <begin position="264"/>
        <end position="281"/>
    </location>
</feature>
<keyword evidence="6" id="KW-1185">Reference proteome</keyword>
<dbReference type="Pfam" id="PF09972">
    <property type="entry name" value="DUF2207"/>
    <property type="match status" value="1"/>
</dbReference>
<dbReference type="InterPro" id="IPR048389">
    <property type="entry name" value="YciQ-like_C"/>
</dbReference>
<feature type="compositionally biased region" description="Gly residues" evidence="1">
    <location>
        <begin position="582"/>
        <end position="599"/>
    </location>
</feature>
<protein>
    <recommendedName>
        <fullName evidence="7">Membrane protein (DUF2207)</fullName>
    </recommendedName>
</protein>
<dbReference type="Pfam" id="PF20990">
    <property type="entry name" value="DUF2207_C"/>
    <property type="match status" value="1"/>
</dbReference>
<feature type="domain" description="DUF2207" evidence="3">
    <location>
        <begin position="40"/>
        <end position="232"/>
    </location>
</feature>
<feature type="transmembrane region" description="Helical" evidence="2">
    <location>
        <begin position="502"/>
        <end position="519"/>
    </location>
</feature>
<comment type="caution">
    <text evidence="5">The sequence shown here is derived from an EMBL/GenBank/DDBJ whole genome shotgun (WGS) entry which is preliminary data.</text>
</comment>
<gene>
    <name evidence="5" type="ORF">AWB98_17690</name>
</gene>
<feature type="region of interest" description="Disordered" evidence="1">
    <location>
        <begin position="533"/>
        <end position="553"/>
    </location>
</feature>
<proteinExistence type="predicted"/>
<feature type="non-terminal residue" evidence="5">
    <location>
        <position position="599"/>
    </location>
</feature>
<feature type="region of interest" description="Disordered" evidence="1">
    <location>
        <begin position="573"/>
        <end position="599"/>
    </location>
</feature>
<organism evidence="5 6">
    <name type="scientific">Mycolicibacterium conceptionense</name>
    <dbReference type="NCBI Taxonomy" id="451644"/>
    <lineage>
        <taxon>Bacteria</taxon>
        <taxon>Bacillati</taxon>
        <taxon>Actinomycetota</taxon>
        <taxon>Actinomycetes</taxon>
        <taxon>Mycobacteriales</taxon>
        <taxon>Mycobacteriaceae</taxon>
        <taxon>Mycolicibacterium</taxon>
    </lineage>
</organism>
<reference evidence="5 6" key="1">
    <citation type="submission" date="2016-01" db="EMBL/GenBank/DDBJ databases">
        <title>The new phylogeny of the genus Mycobacterium.</title>
        <authorList>
            <person name="Tarcisio F."/>
            <person name="Conor M."/>
            <person name="Antonella G."/>
            <person name="Elisabetta G."/>
            <person name="Giulia F.S."/>
            <person name="Sara T."/>
            <person name="Anna F."/>
            <person name="Clotilde B."/>
            <person name="Roberto B."/>
            <person name="Veronica D.S."/>
            <person name="Fabio R."/>
            <person name="Monica P."/>
            <person name="Olivier J."/>
            <person name="Enrico T."/>
            <person name="Nicola S."/>
        </authorList>
    </citation>
    <scope>NUCLEOTIDE SEQUENCE [LARGE SCALE GENOMIC DNA]</scope>
    <source>
        <strain evidence="5 6">CCUG 50187</strain>
    </source>
</reference>
<accession>A0ABX3V6A1</accession>